<dbReference type="Pfam" id="PF23232">
    <property type="entry name" value="AAA_lid_13"/>
    <property type="match status" value="1"/>
</dbReference>
<evidence type="ECO:0000313" key="3">
    <source>
        <dbReference type="EMBL" id="RYO67454.1"/>
    </source>
</evidence>
<proteinExistence type="predicted"/>
<dbReference type="AlphaFoldDB" id="A0A4Q4SAX4"/>
<evidence type="ECO:0000259" key="2">
    <source>
        <dbReference type="SMART" id="SM00382"/>
    </source>
</evidence>
<dbReference type="Pfam" id="PF00004">
    <property type="entry name" value="AAA"/>
    <property type="match status" value="1"/>
</dbReference>
<dbReference type="GO" id="GO:0005524">
    <property type="term" value="F:ATP binding"/>
    <property type="evidence" value="ECO:0007669"/>
    <property type="project" value="InterPro"/>
</dbReference>
<dbReference type="InterPro" id="IPR027417">
    <property type="entry name" value="P-loop_NTPase"/>
</dbReference>
<sequence length="935" mass="108223">MASSYDDDSSQEDLTVRRKKVIQQKEKLRWKEELRQKSEESQRQAEREQYERAQRRAERGRNEVRNKTKKEQERIENLRKEQTEEDWDSDAVDALRGYAPLSHDATTAEDLEWKHLKHESNQEPLEHPNANQDDKGWYHDTGFKTGKRGAQRRRQSTSSTDPYTTSDSDSTERLGTSKLQSKKQPTKQRRTVPQRATLPGTDRRHNLKDVSALGDALDEIKALRMENERLRQAACQPSVPSQPVYSSKVFYRIGPALYLDEPRWEPAEGSSVRLLANSPIRNLEHYLDQHPEISFSICKEYAQHVVHDCSEIETIDGVYRPPSPTHEVLSLVSPDMQDAVEELIQQIPKFGDYFPRFDPDEKIPAPYLFMYYSTPFIPEVLPKLGARSRNLITQLQAVIAESYGHEYKSAKLQADKGMIARKHLKYLIRPGDVLVSTTSEGNIFQACIARGWIEASETTLKDAKGEEWEYMQNRRIKGHDRLINPKSSRKMTTYVWRVPVWYWLFDGNFERHETNIDIMMSLANEEDSVEIRSLNNYPLQYAAAETRSLLEKRGKIFWSLRNRRFVSYMRSEEDELYKIEDRYIVDTKSFKMLFPDSNIAQMRLKNAFSATAMANDQPPKEDDALLVIPTTIMAHNLQEKVWRELFVDQIIDVNWNKQAFEDLVAEPETKELVQALVMKQINARRSTDFVAGKGNGLIMLLHGAPGTGKTFTAEGVAEFAEKPLLRITCGDIGTEPEVVDQRLRATLRLGKLWDCVVLLDEADVFLEERDMKDLKRNALVSVFLRALEYYDGILILTSNRVGTFDEAFKSRIQLALHYDNLGIVQRKKIWRNFIIRMKKLEESSSADLEDILDHIDELSKEPMNGREIRNAITIARQLAQFRGQRFQCSHLKHAMKVGSRFSKYLKDLRMNYTDDMIKQDSGIRYSYTAAPAGLE</sequence>
<feature type="compositionally biased region" description="Low complexity" evidence="1">
    <location>
        <begin position="156"/>
        <end position="168"/>
    </location>
</feature>
<feature type="compositionally biased region" description="Basic and acidic residues" evidence="1">
    <location>
        <begin position="32"/>
        <end position="82"/>
    </location>
</feature>
<comment type="caution">
    <text evidence="3">The sequence shown here is derived from an EMBL/GenBank/DDBJ whole genome shotgun (WGS) entry which is preliminary data.</text>
</comment>
<feature type="domain" description="AAA+ ATPase" evidence="2">
    <location>
        <begin position="695"/>
        <end position="822"/>
    </location>
</feature>
<feature type="compositionally biased region" description="Basic residues" evidence="1">
    <location>
        <begin position="145"/>
        <end position="155"/>
    </location>
</feature>
<dbReference type="Gene3D" id="3.40.50.300">
    <property type="entry name" value="P-loop containing nucleotide triphosphate hydrolases"/>
    <property type="match status" value="1"/>
</dbReference>
<dbReference type="PANTHER" id="PTHR46411:SF2">
    <property type="entry name" value="AAA+ ATPASE DOMAIN-CONTAINING PROTEIN"/>
    <property type="match status" value="1"/>
</dbReference>
<feature type="compositionally biased region" description="Basic residues" evidence="1">
    <location>
        <begin position="180"/>
        <end position="192"/>
    </location>
</feature>
<organism evidence="3 4">
    <name type="scientific">Alternaria arborescens</name>
    <dbReference type="NCBI Taxonomy" id="156630"/>
    <lineage>
        <taxon>Eukaryota</taxon>
        <taxon>Fungi</taxon>
        <taxon>Dikarya</taxon>
        <taxon>Ascomycota</taxon>
        <taxon>Pezizomycotina</taxon>
        <taxon>Dothideomycetes</taxon>
        <taxon>Pleosporomycetidae</taxon>
        <taxon>Pleosporales</taxon>
        <taxon>Pleosporineae</taxon>
        <taxon>Pleosporaceae</taxon>
        <taxon>Alternaria</taxon>
        <taxon>Alternaria sect. Alternaria</taxon>
    </lineage>
</organism>
<dbReference type="Proteomes" id="UP000293823">
    <property type="component" value="Unassembled WGS sequence"/>
</dbReference>
<gene>
    <name evidence="3" type="ORF">AA0113_g4433</name>
</gene>
<dbReference type="InterPro" id="IPR003959">
    <property type="entry name" value="ATPase_AAA_core"/>
</dbReference>
<dbReference type="Pfam" id="PF22942">
    <property type="entry name" value="DUF7025"/>
    <property type="match status" value="1"/>
</dbReference>
<keyword evidence="4" id="KW-1185">Reference proteome</keyword>
<dbReference type="SMART" id="SM00382">
    <property type="entry name" value="AAA"/>
    <property type="match status" value="1"/>
</dbReference>
<dbReference type="InterPro" id="IPR003593">
    <property type="entry name" value="AAA+_ATPase"/>
</dbReference>
<feature type="region of interest" description="Disordered" evidence="1">
    <location>
        <begin position="32"/>
        <end position="91"/>
    </location>
</feature>
<dbReference type="OrthoDB" id="10042665at2759"/>
<dbReference type="CDD" id="cd19481">
    <property type="entry name" value="RecA-like_protease"/>
    <property type="match status" value="1"/>
</dbReference>
<dbReference type="PANTHER" id="PTHR46411">
    <property type="entry name" value="FAMILY ATPASE, PUTATIVE-RELATED"/>
    <property type="match status" value="1"/>
</dbReference>
<feature type="region of interest" description="Disordered" evidence="1">
    <location>
        <begin position="109"/>
        <end position="203"/>
    </location>
</feature>
<reference evidence="4" key="1">
    <citation type="journal article" date="2019" name="bioRxiv">
        <title>Genomics, evolutionary history and diagnostics of the Alternaria alternata species group including apple and Asian pear pathotypes.</title>
        <authorList>
            <person name="Armitage A.D."/>
            <person name="Cockerton H.M."/>
            <person name="Sreenivasaprasad S."/>
            <person name="Woodhall J.W."/>
            <person name="Lane C.R."/>
            <person name="Harrison R.J."/>
            <person name="Clarkson J.P."/>
        </authorList>
    </citation>
    <scope>NUCLEOTIDE SEQUENCE [LARGE SCALE GENOMIC DNA]</scope>
    <source>
        <strain evidence="4">RGR 97.0016</strain>
    </source>
</reference>
<dbReference type="InterPro" id="IPR056599">
    <property type="entry name" value="AAA_lid_fung"/>
</dbReference>
<dbReference type="SUPFAM" id="SSF52540">
    <property type="entry name" value="P-loop containing nucleoside triphosphate hydrolases"/>
    <property type="match status" value="1"/>
</dbReference>
<evidence type="ECO:0000256" key="1">
    <source>
        <dbReference type="SAM" id="MobiDB-lite"/>
    </source>
</evidence>
<name>A0A4Q4SAX4_9PLEO</name>
<dbReference type="EMBL" id="PEJP01000015">
    <property type="protein sequence ID" value="RYO67454.1"/>
    <property type="molecule type" value="Genomic_DNA"/>
</dbReference>
<dbReference type="GO" id="GO:0016887">
    <property type="term" value="F:ATP hydrolysis activity"/>
    <property type="evidence" value="ECO:0007669"/>
    <property type="project" value="InterPro"/>
</dbReference>
<protein>
    <recommendedName>
        <fullName evidence="2">AAA+ ATPase domain-containing protein</fullName>
    </recommendedName>
</protein>
<dbReference type="InterPro" id="IPR054289">
    <property type="entry name" value="DUF7025"/>
</dbReference>
<evidence type="ECO:0000313" key="4">
    <source>
        <dbReference type="Proteomes" id="UP000293823"/>
    </source>
</evidence>
<accession>A0A4Q4SAX4</accession>
<feature type="compositionally biased region" description="Basic and acidic residues" evidence="1">
    <location>
        <begin position="111"/>
        <end position="142"/>
    </location>
</feature>